<evidence type="ECO:0000256" key="1">
    <source>
        <dbReference type="SAM" id="MobiDB-lite"/>
    </source>
</evidence>
<dbReference type="EMBL" id="CADCUJ010000052">
    <property type="protein sequence ID" value="CAA9347361.1"/>
    <property type="molecule type" value="Genomic_DNA"/>
</dbReference>
<evidence type="ECO:0000313" key="2">
    <source>
        <dbReference type="EMBL" id="CAA9347361.1"/>
    </source>
</evidence>
<protein>
    <submittedName>
        <fullName evidence="2">Uncharacterized protein</fullName>
    </submittedName>
</protein>
<proteinExistence type="predicted"/>
<gene>
    <name evidence="2" type="ORF">AVDCRST_MAG72-1204</name>
</gene>
<accession>A0A6J4M1G1</accession>
<feature type="non-terminal residue" evidence="2">
    <location>
        <position position="42"/>
    </location>
</feature>
<organism evidence="2">
    <name type="scientific">uncultured Nocardioidaceae bacterium</name>
    <dbReference type="NCBI Taxonomy" id="253824"/>
    <lineage>
        <taxon>Bacteria</taxon>
        <taxon>Bacillati</taxon>
        <taxon>Actinomycetota</taxon>
        <taxon>Actinomycetes</taxon>
        <taxon>Propionibacteriales</taxon>
        <taxon>Nocardioidaceae</taxon>
        <taxon>environmental samples</taxon>
    </lineage>
</organism>
<feature type="region of interest" description="Disordered" evidence="1">
    <location>
        <begin position="14"/>
        <end position="42"/>
    </location>
</feature>
<name>A0A6J4M1G1_9ACTN</name>
<feature type="non-terminal residue" evidence="2">
    <location>
        <position position="1"/>
    </location>
</feature>
<sequence>GCSSVVVVVPLGDHRGRLQPTGAGTAQPGTGRPWLGGRGRAM</sequence>
<dbReference type="AlphaFoldDB" id="A0A6J4M1G1"/>
<feature type="compositionally biased region" description="Low complexity" evidence="1">
    <location>
        <begin position="19"/>
        <end position="31"/>
    </location>
</feature>
<reference evidence="2" key="1">
    <citation type="submission" date="2020-02" db="EMBL/GenBank/DDBJ databases">
        <authorList>
            <person name="Meier V. D."/>
        </authorList>
    </citation>
    <scope>NUCLEOTIDE SEQUENCE</scope>
    <source>
        <strain evidence="2">AVDCRST_MAG72</strain>
    </source>
</reference>